<dbReference type="Proteomes" id="UP000310108">
    <property type="component" value="Unassembled WGS sequence"/>
</dbReference>
<protein>
    <submittedName>
        <fullName evidence="1">Uncharacterized protein</fullName>
    </submittedName>
</protein>
<proteinExistence type="predicted"/>
<dbReference type="EMBL" id="PJEX01000117">
    <property type="protein sequence ID" value="TKW54913.1"/>
    <property type="molecule type" value="Genomic_DNA"/>
</dbReference>
<accession>A0A4U6XHA5</accession>
<sequence>MNLCRLKVAGISWLHLRDLGEADASVFQSQGAHLTTDDSRNHMRAEHASPSAISATGSLLATALCHSYLP</sequence>
<organism evidence="1 2">
    <name type="scientific">Colletotrichum tanaceti</name>
    <dbReference type="NCBI Taxonomy" id="1306861"/>
    <lineage>
        <taxon>Eukaryota</taxon>
        <taxon>Fungi</taxon>
        <taxon>Dikarya</taxon>
        <taxon>Ascomycota</taxon>
        <taxon>Pezizomycotina</taxon>
        <taxon>Sordariomycetes</taxon>
        <taxon>Hypocreomycetidae</taxon>
        <taxon>Glomerellales</taxon>
        <taxon>Glomerellaceae</taxon>
        <taxon>Colletotrichum</taxon>
        <taxon>Colletotrichum destructivum species complex</taxon>
    </lineage>
</organism>
<comment type="caution">
    <text evidence="1">The sequence shown here is derived from an EMBL/GenBank/DDBJ whole genome shotgun (WGS) entry which is preliminary data.</text>
</comment>
<dbReference type="AlphaFoldDB" id="A0A4U6XHA5"/>
<name>A0A4U6XHA5_9PEZI</name>
<dbReference type="STRING" id="1306861.A0A4U6XHA5"/>
<evidence type="ECO:0000313" key="1">
    <source>
        <dbReference type="EMBL" id="TKW54913.1"/>
    </source>
</evidence>
<reference evidence="1 2" key="1">
    <citation type="journal article" date="2019" name="PLoS ONE">
        <title>Comparative genome analysis indicates high evolutionary potential of pathogenicity genes in Colletotrichum tanaceti.</title>
        <authorList>
            <person name="Lelwala R.V."/>
            <person name="Korhonen P.K."/>
            <person name="Young N.D."/>
            <person name="Scott J.B."/>
            <person name="Ades P.A."/>
            <person name="Gasser R.B."/>
            <person name="Taylor P.W.J."/>
        </authorList>
    </citation>
    <scope>NUCLEOTIDE SEQUENCE [LARGE SCALE GENOMIC DNA]</scope>
    <source>
        <strain evidence="1">BRIP57314</strain>
    </source>
</reference>
<evidence type="ECO:0000313" key="2">
    <source>
        <dbReference type="Proteomes" id="UP000310108"/>
    </source>
</evidence>
<keyword evidence="2" id="KW-1185">Reference proteome</keyword>
<gene>
    <name evidence="1" type="ORF">CTA1_506</name>
</gene>